<dbReference type="Pfam" id="PF14014">
    <property type="entry name" value="DUF4230"/>
    <property type="match status" value="1"/>
</dbReference>
<sequence>MKLLKKHAMLRHALFTIILLATVAGAFWLGSFTQRIGQASVDTDYVKTLITKSSELTAAKYTFTGITKYQDEGVPVLNQSNFVMVYEATARAGIDVEQVEVRVDDDSKTVFLTIPKATVQDVNVDTSSISYFDEGFAIANLDQKQDSNKAIDMAKEDALEEVSTSGVLEMADTQSEALIKGILQPAIPSDYTFKVTKK</sequence>
<dbReference type="RefSeq" id="WP_219081143.1">
    <property type="nucleotide sequence ID" value="NZ_JAHBBD010000008.1"/>
</dbReference>
<gene>
    <name evidence="1" type="ORF">KIH73_04890</name>
</gene>
<keyword evidence="2" id="KW-1185">Reference proteome</keyword>
<organism evidence="1 2">
    <name type="scientific">Bifidobacterium phasiani</name>
    <dbReference type="NCBI Taxonomy" id="2834431"/>
    <lineage>
        <taxon>Bacteria</taxon>
        <taxon>Bacillati</taxon>
        <taxon>Actinomycetota</taxon>
        <taxon>Actinomycetes</taxon>
        <taxon>Bifidobacteriales</taxon>
        <taxon>Bifidobacteriaceae</taxon>
        <taxon>Bifidobacterium</taxon>
    </lineage>
</organism>
<proteinExistence type="predicted"/>
<comment type="caution">
    <text evidence="1">The sequence shown here is derived from an EMBL/GenBank/DDBJ whole genome shotgun (WGS) entry which is preliminary data.</text>
</comment>
<evidence type="ECO:0000313" key="1">
    <source>
        <dbReference type="EMBL" id="MBW3082716.1"/>
    </source>
</evidence>
<protein>
    <submittedName>
        <fullName evidence="1">DUF4230 domain-containing protein</fullName>
    </submittedName>
</protein>
<accession>A0ABS6W8A0</accession>
<dbReference type="InterPro" id="IPR025324">
    <property type="entry name" value="DUF4230"/>
</dbReference>
<dbReference type="EMBL" id="JAHBBD010000008">
    <property type="protein sequence ID" value="MBW3082716.1"/>
    <property type="molecule type" value="Genomic_DNA"/>
</dbReference>
<reference evidence="1 2" key="1">
    <citation type="submission" date="2021-05" db="EMBL/GenBank/DDBJ databases">
        <title>Phylogenetic classification of ten novel species belonging to the genus Bifidobacterium comprising B. colchicus sp. nov., B. abeli sp. nov., B. bicoloris sp. nov., B. guerezis sp. nov., B. rosaliae sp. nov., B. santillanensis sp. nov., B. argentati sp. nov., B. amazzoni sp. nov., B. pluviali sp. nov., and B. pinnaculum sp. nov.</title>
        <authorList>
            <person name="Lugli G.A."/>
            <person name="Ruiz Garcia L."/>
            <person name="Margolles A."/>
            <person name="Ventura M."/>
        </authorList>
    </citation>
    <scope>NUCLEOTIDE SEQUENCE [LARGE SCALE GENOMIC DNA]</scope>
    <source>
        <strain evidence="1 2">6T3</strain>
    </source>
</reference>
<name>A0ABS6W8A0_9BIFI</name>
<evidence type="ECO:0000313" key="2">
    <source>
        <dbReference type="Proteomes" id="UP000812844"/>
    </source>
</evidence>
<dbReference type="Proteomes" id="UP000812844">
    <property type="component" value="Unassembled WGS sequence"/>
</dbReference>